<dbReference type="InterPro" id="IPR001270">
    <property type="entry name" value="ClpA/B"/>
</dbReference>
<dbReference type="AlphaFoldDB" id="A0A9D5BSU9"/>
<protein>
    <recommendedName>
        <fullName evidence="3">AAA+ ATPase domain-containing protein</fullName>
    </recommendedName>
</protein>
<dbReference type="Pfam" id="PF00004">
    <property type="entry name" value="AAA"/>
    <property type="match status" value="1"/>
</dbReference>
<dbReference type="GO" id="GO:0016887">
    <property type="term" value="F:ATP hydrolysis activity"/>
    <property type="evidence" value="ECO:0007669"/>
    <property type="project" value="InterPro"/>
</dbReference>
<proteinExistence type="predicted"/>
<dbReference type="Gene3D" id="3.40.50.300">
    <property type="entry name" value="P-loop containing nucleotide triphosphate hydrolases"/>
    <property type="match status" value="2"/>
</dbReference>
<accession>A0A9D5BSU9</accession>
<feature type="domain" description="AAA+ ATPase" evidence="3">
    <location>
        <begin position="149"/>
        <end position="274"/>
    </location>
</feature>
<dbReference type="InterPro" id="IPR027417">
    <property type="entry name" value="P-loop_NTPase"/>
</dbReference>
<dbReference type="Pfam" id="PF07724">
    <property type="entry name" value="AAA_2"/>
    <property type="match status" value="1"/>
</dbReference>
<dbReference type="InterPro" id="IPR003959">
    <property type="entry name" value="ATPase_AAA_core"/>
</dbReference>
<dbReference type="GO" id="GO:0005524">
    <property type="term" value="F:ATP binding"/>
    <property type="evidence" value="ECO:0007669"/>
    <property type="project" value="UniProtKB-KW"/>
</dbReference>
<dbReference type="PANTHER" id="PTHR11638:SF18">
    <property type="entry name" value="HEAT SHOCK PROTEIN 104"/>
    <property type="match status" value="1"/>
</dbReference>
<comment type="caution">
    <text evidence="4">The sequence shown here is derived from an EMBL/GenBank/DDBJ whole genome shotgun (WGS) entry which is preliminary data.</text>
</comment>
<keyword evidence="5" id="KW-1185">Reference proteome</keyword>
<dbReference type="InterPro" id="IPR003593">
    <property type="entry name" value="AAA+_ATPase"/>
</dbReference>
<keyword evidence="1" id="KW-0547">Nucleotide-binding</keyword>
<name>A0A9D5BSU9_9LILI</name>
<dbReference type="Proteomes" id="UP001085076">
    <property type="component" value="Unassembled WGS sequence"/>
</dbReference>
<evidence type="ECO:0000259" key="3">
    <source>
        <dbReference type="SMART" id="SM00382"/>
    </source>
</evidence>
<dbReference type="SMART" id="SM00382">
    <property type="entry name" value="AAA"/>
    <property type="match status" value="2"/>
</dbReference>
<evidence type="ECO:0000256" key="2">
    <source>
        <dbReference type="ARBA" id="ARBA00022840"/>
    </source>
</evidence>
<dbReference type="OrthoDB" id="47330at2759"/>
<dbReference type="SUPFAM" id="SSF52540">
    <property type="entry name" value="P-loop containing nucleoside triphosphate hydrolases"/>
    <property type="match status" value="2"/>
</dbReference>
<dbReference type="CDD" id="cd19499">
    <property type="entry name" value="RecA-like_ClpB_Hsp104-like"/>
    <property type="match status" value="1"/>
</dbReference>
<dbReference type="GO" id="GO:0034605">
    <property type="term" value="P:cellular response to heat"/>
    <property type="evidence" value="ECO:0007669"/>
    <property type="project" value="TreeGrafter"/>
</dbReference>
<dbReference type="InterPro" id="IPR050130">
    <property type="entry name" value="ClpA_ClpB"/>
</dbReference>
<dbReference type="PRINTS" id="PR00300">
    <property type="entry name" value="CLPPROTEASEA"/>
</dbReference>
<dbReference type="EMBL" id="JAGGNH010000122">
    <property type="protein sequence ID" value="KAJ0960011.1"/>
    <property type="molecule type" value="Genomic_DNA"/>
</dbReference>
<dbReference type="PANTHER" id="PTHR11638">
    <property type="entry name" value="ATP-DEPENDENT CLP PROTEASE"/>
    <property type="match status" value="1"/>
</dbReference>
<evidence type="ECO:0000313" key="5">
    <source>
        <dbReference type="Proteomes" id="UP001085076"/>
    </source>
</evidence>
<reference evidence="4 5" key="1">
    <citation type="journal article" date="2022" name="Hortic Res">
        <title>The genome of Dioscorea zingiberensis sheds light on the biosynthesis, origin and evolution of the medicinally important diosgenin saponins.</title>
        <authorList>
            <person name="Li Y."/>
            <person name="Tan C."/>
            <person name="Li Z."/>
            <person name="Guo J."/>
            <person name="Li S."/>
            <person name="Chen X."/>
            <person name="Wang C."/>
            <person name="Dai X."/>
            <person name="Yang H."/>
            <person name="Song W."/>
            <person name="Hou L."/>
            <person name="Xu J."/>
            <person name="Tong Z."/>
            <person name="Xu A."/>
            <person name="Yuan X."/>
            <person name="Wang W."/>
            <person name="Yang Q."/>
            <person name="Chen L."/>
            <person name="Sun Z."/>
            <person name="Wang K."/>
            <person name="Pan B."/>
            <person name="Chen J."/>
            <person name="Bao Y."/>
            <person name="Liu F."/>
            <person name="Qi X."/>
            <person name="Gang D.R."/>
            <person name="Wen J."/>
            <person name="Li J."/>
        </authorList>
    </citation>
    <scope>NUCLEOTIDE SEQUENCE [LARGE SCALE GENOMIC DNA]</scope>
    <source>
        <strain evidence="4">Dzin_1.0</strain>
    </source>
</reference>
<organism evidence="4 5">
    <name type="scientific">Dioscorea zingiberensis</name>
    <dbReference type="NCBI Taxonomy" id="325984"/>
    <lineage>
        <taxon>Eukaryota</taxon>
        <taxon>Viridiplantae</taxon>
        <taxon>Streptophyta</taxon>
        <taxon>Embryophyta</taxon>
        <taxon>Tracheophyta</taxon>
        <taxon>Spermatophyta</taxon>
        <taxon>Magnoliopsida</taxon>
        <taxon>Liliopsida</taxon>
        <taxon>Dioscoreales</taxon>
        <taxon>Dioscoreaceae</taxon>
        <taxon>Dioscorea</taxon>
    </lineage>
</organism>
<dbReference type="CDD" id="cd00009">
    <property type="entry name" value="AAA"/>
    <property type="match status" value="1"/>
</dbReference>
<dbReference type="GO" id="GO:0005737">
    <property type="term" value="C:cytoplasm"/>
    <property type="evidence" value="ECO:0007669"/>
    <property type="project" value="TreeGrafter"/>
</dbReference>
<evidence type="ECO:0000256" key="1">
    <source>
        <dbReference type="ARBA" id="ARBA00022741"/>
    </source>
</evidence>
<keyword evidence="2" id="KW-0067">ATP-binding</keyword>
<sequence length="479" mass="53320">MTKEINAESTTEKLARVRSLVFDAGASISYFLASSGHKCLVRFTWVALVPPCPSSLLPQFLWRLGLTGLGMGLCSVPGFLRWEISGAEFVVDPEFVVETLKDAFHGMTFKALNTYGRDLVKQAARKLDPVVIGRDDEIRRVVQNLLRRTKNNPILIGEPGVGKTAVVEGSLAQRILTGTQYRGELEKRFKAVLKEVEKANGKVILFIDEIHLVLGSGTADGSNMNPANLLKPMLARGQLRCIGATTLEEYSKFVAKDAAFERRFQKIFVAEPSVEDTISILRGLKKKDMKVTMVFEFWTRPWLLLRNFQANTSTGMISYRGCKPFYWHTCDKGLDQNGKERLIVLAERLHKRVVGQERAVDAVAVAAAVLRSRAGLGRSEQPTGSFLFLGPTGVGKTELAKALAQQLFDDENLIVRIDMSEYMEHHSVSRLIGAPPGYVGHEDGGQLTEAIRRRPYSVVLFDEMEKAHPSVFNILSYKC</sequence>
<evidence type="ECO:0000313" key="4">
    <source>
        <dbReference type="EMBL" id="KAJ0960011.1"/>
    </source>
</evidence>
<gene>
    <name evidence="4" type="ORF">J5N97_000222</name>
</gene>
<feature type="domain" description="AAA+ ATPase" evidence="3">
    <location>
        <begin position="382"/>
        <end position="478"/>
    </location>
</feature>